<keyword evidence="1" id="KW-0472">Membrane</keyword>
<feature type="domain" description="DUF4220" evidence="2">
    <location>
        <begin position="57"/>
        <end position="369"/>
    </location>
</feature>
<keyword evidence="4" id="KW-1185">Reference proteome</keyword>
<feature type="transmembrane region" description="Helical" evidence="1">
    <location>
        <begin position="139"/>
        <end position="155"/>
    </location>
</feature>
<feature type="transmembrane region" description="Helical" evidence="1">
    <location>
        <begin position="88"/>
        <end position="108"/>
    </location>
</feature>
<dbReference type="AlphaFoldDB" id="A0AAD8QXY0"/>
<proteinExistence type="predicted"/>
<evidence type="ECO:0000313" key="4">
    <source>
        <dbReference type="Proteomes" id="UP001231189"/>
    </source>
</evidence>
<dbReference type="Pfam" id="PF13968">
    <property type="entry name" value="DUF4220"/>
    <property type="match status" value="1"/>
</dbReference>
<keyword evidence="1" id="KW-0812">Transmembrane</keyword>
<evidence type="ECO:0000313" key="3">
    <source>
        <dbReference type="EMBL" id="KAK1610687.1"/>
    </source>
</evidence>
<dbReference type="InterPro" id="IPR025315">
    <property type="entry name" value="DUF4220"/>
</dbReference>
<gene>
    <name evidence="3" type="ORF">QYE76_034360</name>
</gene>
<protein>
    <recommendedName>
        <fullName evidence="2">DUF4220 domain-containing protein</fullName>
    </recommendedName>
</protein>
<dbReference type="EMBL" id="JAUUTY010000007">
    <property type="protein sequence ID" value="KAK1610687.1"/>
    <property type="molecule type" value="Genomic_DNA"/>
</dbReference>
<dbReference type="Pfam" id="PF04578">
    <property type="entry name" value="DUF594"/>
    <property type="match status" value="1"/>
</dbReference>
<accession>A0AAD8QXY0</accession>
<organism evidence="3 4">
    <name type="scientific">Lolium multiflorum</name>
    <name type="common">Italian ryegrass</name>
    <name type="synonym">Lolium perenne subsp. multiflorum</name>
    <dbReference type="NCBI Taxonomy" id="4521"/>
    <lineage>
        <taxon>Eukaryota</taxon>
        <taxon>Viridiplantae</taxon>
        <taxon>Streptophyta</taxon>
        <taxon>Embryophyta</taxon>
        <taxon>Tracheophyta</taxon>
        <taxon>Spermatophyta</taxon>
        <taxon>Magnoliopsida</taxon>
        <taxon>Liliopsida</taxon>
        <taxon>Poales</taxon>
        <taxon>Poaceae</taxon>
        <taxon>BOP clade</taxon>
        <taxon>Pooideae</taxon>
        <taxon>Poodae</taxon>
        <taxon>Poeae</taxon>
        <taxon>Poeae Chloroplast Group 2 (Poeae type)</taxon>
        <taxon>Loliodinae</taxon>
        <taxon>Loliinae</taxon>
        <taxon>Lolium</taxon>
    </lineage>
</organism>
<evidence type="ECO:0000259" key="2">
    <source>
        <dbReference type="Pfam" id="PF13968"/>
    </source>
</evidence>
<sequence length="601" mass="68697">MSSFQESIGRGGAVLHMWNQWAVQILVLTSFSLQVFLFLVGGTRRRGSSTVLRVLLWLAYLTADTVATYTLGHLAITSGSHLHQLSVFWAPFLLLHLGGQDTITAYALEDNRLWLRHLQTLVLQFLGVAYVLYRCLSGSWGLVTAAILMFILGAAKYGDRIWALKCADNIGIDGLTDKYCHKVLNNRYLEVSGMEEEEMVKQGAHILLSICVSQFNDCTLKKTTLYQYKTLEYLVGSKKIYSVIEMELSLMYDMMYTKAGVIHTWYGHGIRLFSVITIVHAFVQFRFFINKDGYRRVDVYITYILVVGAFVLEMTSWIMALGSTWARHFLYIRGWNRLYRVTVSLRRLVNAVGWRMWSGNVGQFNLFKYAQEHASMDMHKLKDLAPPVHISAPTKDLVVNMITKIVARHGGEADGLYSLNQKAENCELPVLDCDFDTRIIIWHIATHAILLWIKDKERQRDDRNYEKAIKTLSNYMVFLLVKHPEMLVAHTSRQLCLEALNLLKFVDTNGLAEYLSQDTLPVQGPLMKNDPCVRGMALAKSLVGNEWERHHLLEVVFGAWVVMLCYAGSHCNRDSHARRLIEQRRRVSNHRVAASRAPLPL</sequence>
<feature type="transmembrane region" description="Helical" evidence="1">
    <location>
        <begin position="54"/>
        <end position="76"/>
    </location>
</feature>
<feature type="transmembrane region" description="Helical" evidence="1">
    <location>
        <begin position="21"/>
        <end position="42"/>
    </location>
</feature>
<keyword evidence="1" id="KW-1133">Transmembrane helix</keyword>
<reference evidence="3" key="1">
    <citation type="submission" date="2023-07" db="EMBL/GenBank/DDBJ databases">
        <title>A chromosome-level genome assembly of Lolium multiflorum.</title>
        <authorList>
            <person name="Chen Y."/>
            <person name="Copetti D."/>
            <person name="Kolliker R."/>
            <person name="Studer B."/>
        </authorList>
    </citation>
    <scope>NUCLEOTIDE SEQUENCE</scope>
    <source>
        <strain evidence="3">02402/16</strain>
        <tissue evidence="3">Leaf</tissue>
    </source>
</reference>
<comment type="caution">
    <text evidence="3">The sequence shown here is derived from an EMBL/GenBank/DDBJ whole genome shotgun (WGS) entry which is preliminary data.</text>
</comment>
<dbReference type="InterPro" id="IPR007658">
    <property type="entry name" value="DUF594"/>
</dbReference>
<dbReference type="Proteomes" id="UP001231189">
    <property type="component" value="Unassembled WGS sequence"/>
</dbReference>
<dbReference type="PANTHER" id="PTHR31325">
    <property type="entry name" value="OS01G0798800 PROTEIN-RELATED"/>
    <property type="match status" value="1"/>
</dbReference>
<name>A0AAD8QXY0_LOLMU</name>
<feature type="transmembrane region" description="Helical" evidence="1">
    <location>
        <begin position="272"/>
        <end position="289"/>
    </location>
</feature>
<evidence type="ECO:0000256" key="1">
    <source>
        <dbReference type="SAM" id="Phobius"/>
    </source>
</evidence>
<feature type="transmembrane region" description="Helical" evidence="1">
    <location>
        <begin position="301"/>
        <end position="326"/>
    </location>
</feature>